<dbReference type="Gene3D" id="1.10.10.2220">
    <property type="match status" value="1"/>
</dbReference>
<dbReference type="CDD" id="cd17933">
    <property type="entry name" value="DEXSc_RecD-like"/>
    <property type="match status" value="1"/>
</dbReference>
<dbReference type="Gene3D" id="3.10.28.10">
    <property type="entry name" value="Homing endonucleases"/>
    <property type="match status" value="1"/>
</dbReference>
<accession>A0A923LGW9</accession>
<dbReference type="SUPFAM" id="SSF52540">
    <property type="entry name" value="P-loop containing nucleoside triphosphate hydrolases"/>
    <property type="match status" value="2"/>
</dbReference>
<keyword evidence="1" id="KW-0068">Autocatalytic cleavage</keyword>
<keyword evidence="2" id="KW-0651">Protein splicing</keyword>
<evidence type="ECO:0000313" key="5">
    <source>
        <dbReference type="Proteomes" id="UP000652477"/>
    </source>
</evidence>
<name>A0A923LGW9_9FIRM</name>
<dbReference type="AlphaFoldDB" id="A0A923LGW9"/>
<sequence>MDNMEILEFKMVPVSERYYNEDTSWGVFNFTTKDKIPEYLEYKDPLDDKAVTQKMSTIAGKMQQLYVGSEYLVKARCEYNEKFHQYQYVPISIIAIIPQSQEEQKLFLKSLVSSESIADNILYEYPNVIEDVMNGGLIDLEYDKIRGVGKKTWDKIRESIIKNYIISDIITLLQPMGVTFNMIKRLLDAEPNPSLLKQKLKENPYIMVKAIKGLGFKRIDDMALKIKPDLRVSNHRLTAFIMFYLKECGESGGHTWVYINNLKNAISDTIPECYNLLDDLLEHNTFLYIEEDKVGSKEYRHIEEKIFNILVSKQNLDNHIVVIEDDNKVDEYIKEAEKEQGFQYTEEQKNVITQSIQSNLIIISGKAGTGKSSISRGILKVYQGFNYRISTCALSAKAAQRITEATGFASSTIHRLLGSQGLNEFTYNFQNPLPTDVLLIDEGSMINAGLFLSLLEAVNDTTRIIICGDHMQLPPIGYGNVFSDIIHRSEFNSYQLTKPMRQAELSGILSDANLIRDGISPLSEPSLKIIRGKLKDMYYMFRDNREALQNIAIQTFLKSIETEDIGEVVIITPRKQNCINSSIELNKIIQEKLLGSESKFISYGETVFKLGAKVMQITNNYEKNIFNGEIGYITYIGEKNEEKKKVKYCEVEYNDLAVSFDRKKIVEYKMNELSEIELAYAMTCHKCVTEDTMLFSTNGIIELNELNNNAGKYESKILNDDVPYVYNGYELEKPKAFYNAGISECLIISSQRGYSLTATPDHKINVLGKDGYIIPKYAKDITNDDYVVIIKNSNIYGDKISLPDNWKVDLSTLDIRTSIYEIPTYLTKEFARFLGYMVADGVVSNHGIKYGKNHKNVVLDFNNVIYQIFGYKAKEPRNVLPGGTMGGMYLSEISSKHIKAFCENIDGIQPNNKFVPHVIMSAPKEIQIEFLRGVFEDGSVCVKNNKFEHISFTSACEKLVNQIQMLLLNMGIISTKLKRSTCCPNGTNAISYNLFLYGTDCDKFIKTIGFISNEKEKKSYKYYEQTGKTSSNYAIPYIKNIIEKIVKDYNIPRNKISYKIMRKDRRNISYASLKLFLQFCNENNIYNNDVKYLDYLYHNTSIQKVKDIHTTIAQTYCIEMPKTHQFVQNGFSAWNCQGSGFRTVIGIIDKQHYTLLDNCMLYTLLTRAKTRCLLLAEPQAFMRCIRTNHNTSRQTWMSLPDSIKENQV</sequence>
<dbReference type="RefSeq" id="WP_186874720.1">
    <property type="nucleotide sequence ID" value="NZ_JACOPF010000001.1"/>
</dbReference>
<feature type="domain" description="DOD-type homing endonuclease" evidence="3">
    <location>
        <begin position="833"/>
        <end position="972"/>
    </location>
</feature>
<dbReference type="InterPro" id="IPR041451">
    <property type="entry name" value="RecD2_SH13"/>
</dbReference>
<dbReference type="Pfam" id="PF13604">
    <property type="entry name" value="AAA_30"/>
    <property type="match status" value="1"/>
</dbReference>
<comment type="caution">
    <text evidence="4">The sequence shown here is derived from an EMBL/GenBank/DDBJ whole genome shotgun (WGS) entry which is preliminary data.</text>
</comment>
<dbReference type="PANTHER" id="PTHR47642:SF5">
    <property type="entry name" value="ATP-DEPENDENT DNA HELICASE"/>
    <property type="match status" value="1"/>
</dbReference>
<gene>
    <name evidence="4" type="ORF">H8S37_03945</name>
</gene>
<dbReference type="Gene3D" id="2.30.30.940">
    <property type="match status" value="1"/>
</dbReference>
<dbReference type="InterPro" id="IPR051055">
    <property type="entry name" value="PIF1_helicase"/>
</dbReference>
<dbReference type="Gene3D" id="2.170.16.10">
    <property type="entry name" value="Hedgehog/Intein (Hint) domain"/>
    <property type="match status" value="1"/>
</dbReference>
<evidence type="ECO:0000256" key="2">
    <source>
        <dbReference type="ARBA" id="ARBA00023000"/>
    </source>
</evidence>
<dbReference type="InterPro" id="IPR036844">
    <property type="entry name" value="Hint_dom_sf"/>
</dbReference>
<dbReference type="InterPro" id="IPR027434">
    <property type="entry name" value="Homing_endonucl"/>
</dbReference>
<dbReference type="CDD" id="cd00081">
    <property type="entry name" value="Hint"/>
    <property type="match status" value="1"/>
</dbReference>
<protein>
    <submittedName>
        <fullName evidence="4">AAA family ATPase</fullName>
    </submittedName>
</protein>
<keyword evidence="5" id="KW-1185">Reference proteome</keyword>
<dbReference type="Pfam" id="PF14490">
    <property type="entry name" value="HHH_RecD2"/>
    <property type="match status" value="1"/>
</dbReference>
<dbReference type="PRINTS" id="PR00379">
    <property type="entry name" value="INTEIN"/>
</dbReference>
<dbReference type="Pfam" id="PF14528">
    <property type="entry name" value="LAGLIDADG_3"/>
    <property type="match status" value="1"/>
</dbReference>
<dbReference type="PROSITE" id="PS50817">
    <property type="entry name" value="INTEIN_N_TER"/>
    <property type="match status" value="1"/>
</dbReference>
<evidence type="ECO:0000259" key="3">
    <source>
        <dbReference type="PROSITE" id="PS50819"/>
    </source>
</evidence>
<evidence type="ECO:0000313" key="4">
    <source>
        <dbReference type="EMBL" id="MBC5688085.1"/>
    </source>
</evidence>
<dbReference type="InterPro" id="IPR006142">
    <property type="entry name" value="INTEIN"/>
</dbReference>
<dbReference type="InterPro" id="IPR004042">
    <property type="entry name" value="Intein_endonuc_central"/>
</dbReference>
<dbReference type="InterPro" id="IPR006141">
    <property type="entry name" value="Intein_N"/>
</dbReference>
<organism evidence="4 5">
    <name type="scientific">Mediterraneibacter hominis</name>
    <dbReference type="NCBI Taxonomy" id="2763054"/>
    <lineage>
        <taxon>Bacteria</taxon>
        <taxon>Bacillati</taxon>
        <taxon>Bacillota</taxon>
        <taxon>Clostridia</taxon>
        <taxon>Lachnospirales</taxon>
        <taxon>Lachnospiraceae</taxon>
        <taxon>Mediterraneibacter</taxon>
    </lineage>
</organism>
<dbReference type="InterPro" id="IPR029493">
    <property type="entry name" value="RecD2-like_HHH"/>
</dbReference>
<dbReference type="SUPFAM" id="SSF51294">
    <property type="entry name" value="Hedgehog/intein (Hint) domain"/>
    <property type="match status" value="1"/>
</dbReference>
<dbReference type="InterPro" id="IPR027417">
    <property type="entry name" value="P-loop_NTPase"/>
</dbReference>
<dbReference type="Gene3D" id="3.40.50.300">
    <property type="entry name" value="P-loop containing nucleotide triphosphate hydrolases"/>
    <property type="match status" value="3"/>
</dbReference>
<dbReference type="GO" id="GO:0016539">
    <property type="term" value="P:intein-mediated protein splicing"/>
    <property type="evidence" value="ECO:0007669"/>
    <property type="project" value="InterPro"/>
</dbReference>
<dbReference type="GO" id="GO:0004519">
    <property type="term" value="F:endonuclease activity"/>
    <property type="evidence" value="ECO:0007669"/>
    <property type="project" value="InterPro"/>
</dbReference>
<dbReference type="PANTHER" id="PTHR47642">
    <property type="entry name" value="ATP-DEPENDENT DNA HELICASE"/>
    <property type="match status" value="1"/>
</dbReference>
<proteinExistence type="predicted"/>
<dbReference type="Pfam" id="PF18335">
    <property type="entry name" value="SH3_13"/>
    <property type="match status" value="1"/>
</dbReference>
<reference evidence="4" key="1">
    <citation type="submission" date="2020-08" db="EMBL/GenBank/DDBJ databases">
        <title>Genome public.</title>
        <authorList>
            <person name="Liu C."/>
            <person name="Sun Q."/>
        </authorList>
    </citation>
    <scope>NUCLEOTIDE SEQUENCE</scope>
    <source>
        <strain evidence="4">NSJ-55</strain>
    </source>
</reference>
<dbReference type="PROSITE" id="PS50819">
    <property type="entry name" value="INTEIN_ENDONUCLEASE"/>
    <property type="match status" value="1"/>
</dbReference>
<dbReference type="EMBL" id="JACOPF010000001">
    <property type="protein sequence ID" value="MBC5688085.1"/>
    <property type="molecule type" value="Genomic_DNA"/>
</dbReference>
<dbReference type="Proteomes" id="UP000652477">
    <property type="component" value="Unassembled WGS sequence"/>
</dbReference>
<evidence type="ECO:0000256" key="1">
    <source>
        <dbReference type="ARBA" id="ARBA00022813"/>
    </source>
</evidence>
<dbReference type="SUPFAM" id="SSF55608">
    <property type="entry name" value="Homing endonucleases"/>
    <property type="match status" value="1"/>
</dbReference>
<dbReference type="InterPro" id="IPR004860">
    <property type="entry name" value="LAGLIDADG_dom"/>
</dbReference>